<evidence type="ECO:0000256" key="10">
    <source>
        <dbReference type="SAM" id="SignalP"/>
    </source>
</evidence>
<feature type="domain" description="F5/8 type C" evidence="11">
    <location>
        <begin position="987"/>
        <end position="1140"/>
    </location>
</feature>
<comment type="caution">
    <text evidence="12">The sequence shown here is derived from an EMBL/GenBank/DDBJ whole genome shotgun (WGS) entry which is preliminary data.</text>
</comment>
<dbReference type="InterPro" id="IPR008979">
    <property type="entry name" value="Galactose-bd-like_sf"/>
</dbReference>
<evidence type="ECO:0000313" key="12">
    <source>
        <dbReference type="EMBL" id="MDM8157965.1"/>
    </source>
</evidence>
<evidence type="ECO:0000313" key="13">
    <source>
        <dbReference type="Proteomes" id="UP001529340"/>
    </source>
</evidence>
<reference evidence="13" key="1">
    <citation type="submission" date="2023-06" db="EMBL/GenBank/DDBJ databases">
        <title>Identification and characterization of horizontal gene transfer across gut microbiota members of farm animals based on homology search.</title>
        <authorList>
            <person name="Zeman M."/>
            <person name="Kubasova T."/>
            <person name="Jahodarova E."/>
            <person name="Nykrynova M."/>
            <person name="Rychlik I."/>
        </authorList>
    </citation>
    <scope>NUCLEOTIDE SEQUENCE [LARGE SCALE GENOMIC DNA]</scope>
    <source>
        <strain evidence="13">ET39</strain>
    </source>
</reference>
<keyword evidence="7" id="KW-0326">Glycosidase</keyword>
<dbReference type="Gene3D" id="2.60.120.260">
    <property type="entry name" value="Galactose-binding domain-like"/>
    <property type="match status" value="1"/>
</dbReference>
<keyword evidence="6" id="KW-0378">Hydrolase</keyword>
<feature type="region of interest" description="Disordered" evidence="9">
    <location>
        <begin position="1476"/>
        <end position="1520"/>
    </location>
</feature>
<dbReference type="Proteomes" id="UP001529340">
    <property type="component" value="Unassembled WGS sequence"/>
</dbReference>
<evidence type="ECO:0000256" key="8">
    <source>
        <dbReference type="SAM" id="Coils"/>
    </source>
</evidence>
<dbReference type="InterPro" id="IPR000421">
    <property type="entry name" value="FA58C"/>
</dbReference>
<dbReference type="Gene3D" id="2.60.120.200">
    <property type="match status" value="2"/>
</dbReference>
<protein>
    <recommendedName>
        <fullName evidence="3">exo-alpha-sialidase</fullName>
        <ecNumber evidence="3">3.2.1.18</ecNumber>
    </recommendedName>
</protein>
<dbReference type="SUPFAM" id="SSF50939">
    <property type="entry name" value="Sialidases"/>
    <property type="match status" value="1"/>
</dbReference>
<dbReference type="Pfam" id="PF07554">
    <property type="entry name" value="FIVAR"/>
    <property type="match status" value="4"/>
</dbReference>
<gene>
    <name evidence="12" type="ORF">QUV96_10015</name>
</gene>
<evidence type="ECO:0000256" key="1">
    <source>
        <dbReference type="ARBA" id="ARBA00000427"/>
    </source>
</evidence>
<keyword evidence="13" id="KW-1185">Reference proteome</keyword>
<dbReference type="Gene3D" id="2.120.10.10">
    <property type="match status" value="1"/>
</dbReference>
<organism evidence="12 13">
    <name type="scientific">Amedibacillus dolichus</name>
    <dbReference type="NCBI Taxonomy" id="31971"/>
    <lineage>
        <taxon>Bacteria</taxon>
        <taxon>Bacillati</taxon>
        <taxon>Bacillota</taxon>
        <taxon>Erysipelotrichia</taxon>
        <taxon>Erysipelotrichales</taxon>
        <taxon>Erysipelotrichaceae</taxon>
        <taxon>Amedibacillus</taxon>
    </lineage>
</organism>
<dbReference type="PANTHER" id="PTHR10628">
    <property type="entry name" value="SIALIDASE"/>
    <property type="match status" value="1"/>
</dbReference>
<dbReference type="InterPro" id="IPR026856">
    <property type="entry name" value="Sialidase_fam"/>
</dbReference>
<dbReference type="CDD" id="cd15482">
    <property type="entry name" value="Sialidase_non-viral"/>
    <property type="match status" value="1"/>
</dbReference>
<dbReference type="InterPro" id="IPR023364">
    <property type="entry name" value="Trans_sialidase_dom3"/>
</dbReference>
<dbReference type="InterPro" id="IPR011040">
    <property type="entry name" value="Sialidase"/>
</dbReference>
<feature type="signal peptide" evidence="10">
    <location>
        <begin position="1"/>
        <end position="23"/>
    </location>
</feature>
<reference evidence="12 13" key="2">
    <citation type="submission" date="2023-06" db="EMBL/GenBank/DDBJ databases">
        <title>Identification and characterization of horizontal gene transfer across gut microbiota members of farm animals based on homology search.</title>
        <authorList>
            <person name="Schwarzerova J."/>
            <person name="Nykrynova M."/>
            <person name="Jureckova K."/>
            <person name="Cejkova D."/>
            <person name="Rychlik I."/>
        </authorList>
    </citation>
    <scope>NUCLEOTIDE SEQUENCE [LARGE SCALE GENOMIC DNA]</scope>
    <source>
        <strain evidence="12 13">ET39</strain>
    </source>
</reference>
<evidence type="ECO:0000259" key="11">
    <source>
        <dbReference type="PROSITE" id="PS50022"/>
    </source>
</evidence>
<name>A0ABT7UEY1_9FIRM</name>
<reference evidence="12 13" key="3">
    <citation type="submission" date="2023-06" db="EMBL/GenBank/DDBJ databases">
        <authorList>
            <person name="Zeman M."/>
            <person name="Kubasova T."/>
            <person name="Jahodarova E."/>
            <person name="Nykrynova M."/>
            <person name="Rychlik I."/>
        </authorList>
    </citation>
    <scope>NUCLEOTIDE SEQUENCE [LARGE SCALE GENOMIC DNA]</scope>
    <source>
        <strain evidence="12 13">ET39</strain>
    </source>
</reference>
<keyword evidence="4 10" id="KW-0732">Signal</keyword>
<evidence type="ECO:0000256" key="2">
    <source>
        <dbReference type="ARBA" id="ARBA00009348"/>
    </source>
</evidence>
<dbReference type="Gene3D" id="2.40.220.10">
    <property type="entry name" value="Intramolecular Trans-sialidase, Domain 3"/>
    <property type="match status" value="1"/>
</dbReference>
<dbReference type="SUPFAM" id="SSF49785">
    <property type="entry name" value="Galactose-binding domain-like"/>
    <property type="match status" value="1"/>
</dbReference>
<dbReference type="PANTHER" id="PTHR10628:SF30">
    <property type="entry name" value="EXO-ALPHA-SIALIDASE"/>
    <property type="match status" value="1"/>
</dbReference>
<dbReference type="InterPro" id="IPR036278">
    <property type="entry name" value="Sialidase_sf"/>
</dbReference>
<dbReference type="Gene3D" id="1.20.1270.70">
    <property type="entry name" value="Designed single chain three-helix bundle"/>
    <property type="match status" value="1"/>
</dbReference>
<dbReference type="InterPro" id="IPR013320">
    <property type="entry name" value="ConA-like_dom_sf"/>
</dbReference>
<feature type="chain" id="PRO_5045723045" description="exo-alpha-sialidase" evidence="10">
    <location>
        <begin position="24"/>
        <end position="1549"/>
    </location>
</feature>
<dbReference type="EMBL" id="JAUDCG010000055">
    <property type="protein sequence ID" value="MDM8157965.1"/>
    <property type="molecule type" value="Genomic_DNA"/>
</dbReference>
<evidence type="ECO:0000256" key="5">
    <source>
        <dbReference type="ARBA" id="ARBA00022737"/>
    </source>
</evidence>
<proteinExistence type="inferred from homology"/>
<dbReference type="EC" id="3.2.1.18" evidence="3"/>
<evidence type="ECO:0000256" key="4">
    <source>
        <dbReference type="ARBA" id="ARBA00022729"/>
    </source>
</evidence>
<feature type="coiled-coil region" evidence="8">
    <location>
        <begin position="1371"/>
        <end position="1418"/>
    </location>
</feature>
<comment type="similarity">
    <text evidence="2">Belongs to the glycosyl hydrolase 33 family.</text>
</comment>
<dbReference type="RefSeq" id="WP_289608404.1">
    <property type="nucleotide sequence ID" value="NZ_JAUDCG010000055.1"/>
</dbReference>
<dbReference type="InterPro" id="IPR004124">
    <property type="entry name" value="Glyco_hydro_33_N"/>
</dbReference>
<comment type="catalytic activity">
    <reaction evidence="1">
        <text>Hydrolysis of alpha-(2-&gt;3)-, alpha-(2-&gt;6)-, alpha-(2-&gt;8)- glycosidic linkages of terminal sialic acid residues in oligosaccharides, glycoproteins, glycolipids, colominic acid and synthetic substrates.</text>
        <dbReference type="EC" id="3.2.1.18"/>
    </reaction>
</comment>
<accession>A0ABT7UEY1</accession>
<dbReference type="Pfam" id="PF02973">
    <property type="entry name" value="Sialidase"/>
    <property type="match status" value="2"/>
</dbReference>
<feature type="compositionally biased region" description="Acidic residues" evidence="9">
    <location>
        <begin position="1484"/>
        <end position="1499"/>
    </location>
</feature>
<sequence>MKKTNVYSVLLASMLGLTSVVPAAMWPVAAQTVRAVTPTATYAQDGAVTVNGGTNAIDASNDVGLFNNQEDFTVNLTFTSTGSGVQSLFFMGNSTMKDHYITVYLNGKTLGVESRDASGSQQINGGTVTLNEVDFTTPHKLTFTVDGGNYYRFYLDGQKVKEGTLSGNFSADLFEDANYMGFGNGNRSGGGNNYPFTGTLSDIELYDSALSEEDIIAYYEGALGDTVYTYQNAYYADASVTHINDSANINDVKDLSEGSITIRYRLNESASGPMMLYSVSDSTQARKYLGFYVNPTSNEIGFDHQGYSGYNFAGKTLDLNNYNVSVNDTNWHTITVTKADDAIRFYLDGRYLDQYTAGVTSGFWNTVDNANSIGIGFVDRSEGNSEMPLSGAIDVVKVYNSVLSEADIQQEHAQTTWTVGEEVDMSNAHKSDPYDLYYSGYNGSSAYRIPSLLTTTAGTQLAFIDERNTGSGDAGNIDLVVRRKTTDDAEFSDPITLVDLPNNGASAAFAIDAVTVQDEKSGRIFAIVDMFPESSGLMDTSQLTTGSGYKEVDGEQLQVLYTNDGTREEFGVIKVMEDGYGHVLDAEGNDTGYLVIVSTENGESMQEIGNLYKEGEYKGNIYMLKNGPDKGELTVLNTTYLWMVYSDDDGATWSDPVDITPQVKEDWMLFLGTGPGVGIQLDNGNLVVPVYHSNSNVGASQSSAVIISEDGGETWTIGESPQKLRGYDPSTMTGGGMLTESQAVQLNNGNVLLFMRNNYSGKVQVATSTDGGLTWDSIKDAGVTDVYCQLSVLHYTKSDGSEWILLSNPAGSGRNNGTVHLGQVNDDGTINWTHSRLIKEGYYAYSCLTLVDDSGEHADNPLFALMYEGDNIAYTTFDENYIKAGMIEETMDAPQMTNATAEINGDQVTVTLRFDQNVLAAGQPQLNLTLGDTEFAATYVSGSGSDTIVFRATLPQGASGVLRNGDLNLTNGVLENMQNMIPTLEERDLYDLTEINDGLSIHDYSSQHSNSTAENTDGAAVNVLDGNVNTYWHSTWNQSIEHDLPQWVTVDLGEDKTIYKVGYIGRQNGSNGRYQNYEIAVSMDGEDFTVVQTGTLENTASEQMIEFVPTQARYVRFTALSVYGSDQTVCSMAEMSVHEYSEGIFVQGDKTELRTLVETAGTLLEEDYTTATWETLQEALLQANTILESDGVTSQAMIDHAAQQLDQAMSGLIDLSRVSEELQKISELVEGGFTSGSWENLMNAANDAQQQVASASSAKEITDIVQKLRYAVSQLEAVDRSELRSAIHAAQALTETDYTVDSWSALAQALEDAIAADGDQSLDQQAIDVAKDALTAAQEQLVALDREALDAAITSATEALAQKDQYTPGTVAALETALKEAQEVRATSRDQAAIDAAAEKLQTAIEALQKKADKSALQEAVEKANAIDLDAYTEESAAALQEALQEAQTVLDDPEADQQSVDEAAQALLTAIENLEEKAPADEEKPDDGEEKPVDDDKESPEQTPSDKPSDEEDPATAAASNNAAYAAIIGAAGGATLLLLHKKRKNEE</sequence>
<keyword evidence="8" id="KW-0175">Coiled coil</keyword>
<dbReference type="Pfam" id="PF00754">
    <property type="entry name" value="F5_F8_type_C"/>
    <property type="match status" value="1"/>
</dbReference>
<evidence type="ECO:0000256" key="6">
    <source>
        <dbReference type="ARBA" id="ARBA00022801"/>
    </source>
</evidence>
<dbReference type="SUPFAM" id="SSF49899">
    <property type="entry name" value="Concanavalin A-like lectins/glucanases"/>
    <property type="match status" value="2"/>
</dbReference>
<dbReference type="PROSITE" id="PS50022">
    <property type="entry name" value="FA58C_3"/>
    <property type="match status" value="1"/>
</dbReference>
<keyword evidence="5" id="KW-0677">Repeat</keyword>
<dbReference type="Pfam" id="PF13088">
    <property type="entry name" value="BNR_2"/>
    <property type="match status" value="1"/>
</dbReference>
<dbReference type="Gene3D" id="1.20.1270.90">
    <property type="entry name" value="AF1782-like"/>
    <property type="match status" value="3"/>
</dbReference>
<evidence type="ECO:0000256" key="9">
    <source>
        <dbReference type="SAM" id="MobiDB-lite"/>
    </source>
</evidence>
<evidence type="ECO:0000256" key="3">
    <source>
        <dbReference type="ARBA" id="ARBA00012733"/>
    </source>
</evidence>
<evidence type="ECO:0000256" key="7">
    <source>
        <dbReference type="ARBA" id="ARBA00023295"/>
    </source>
</evidence>